<feature type="domain" description="DUF8042" evidence="1">
    <location>
        <begin position="6"/>
        <end position="123"/>
    </location>
</feature>
<evidence type="ECO:0000313" key="3">
    <source>
        <dbReference type="Proteomes" id="UP001057753"/>
    </source>
</evidence>
<comment type="caution">
    <text evidence="2">The sequence shown here is derived from an EMBL/GenBank/DDBJ whole genome shotgun (WGS) entry which is preliminary data.</text>
</comment>
<dbReference type="EMBL" id="JABXYM010000001">
    <property type="protein sequence ID" value="MCR6095104.1"/>
    <property type="molecule type" value="Genomic_DNA"/>
</dbReference>
<reference evidence="2" key="1">
    <citation type="submission" date="2020-06" db="EMBL/GenBank/DDBJ databases">
        <title>Insight into the genomes of haloalkaliphilic bacilli from Kenyan soda lakes.</title>
        <authorList>
            <person name="Mwirichia R."/>
            <person name="Villamizar G.C."/>
            <person name="Poehlein A."/>
            <person name="Mugweru J."/>
            <person name="Kipnyargis A."/>
            <person name="Kiplimo D."/>
            <person name="Orwa P."/>
            <person name="Daniel R."/>
        </authorList>
    </citation>
    <scope>NUCLEOTIDE SEQUENCE</scope>
    <source>
        <strain evidence="2">B1096_S55</strain>
    </source>
</reference>
<protein>
    <recommendedName>
        <fullName evidence="1">DUF8042 domain-containing protein</fullName>
    </recommendedName>
</protein>
<dbReference type="Pfam" id="PF26154">
    <property type="entry name" value="DUF8042"/>
    <property type="match status" value="1"/>
</dbReference>
<dbReference type="AlphaFoldDB" id="A0A9Q4FXV7"/>
<evidence type="ECO:0000259" key="1">
    <source>
        <dbReference type="Pfam" id="PF26154"/>
    </source>
</evidence>
<name>A0A9Q4FXV7_SALAG</name>
<keyword evidence="3" id="KW-1185">Reference proteome</keyword>
<evidence type="ECO:0000313" key="2">
    <source>
        <dbReference type="EMBL" id="MCR6095104.1"/>
    </source>
</evidence>
<dbReference type="RefSeq" id="WP_257819767.1">
    <property type="nucleotide sequence ID" value="NZ_JABXYM010000001.1"/>
</dbReference>
<organism evidence="2 3">
    <name type="scientific">Salipaludibacillus agaradhaerens</name>
    <name type="common">Bacillus agaradhaerens</name>
    <dbReference type="NCBI Taxonomy" id="76935"/>
    <lineage>
        <taxon>Bacteria</taxon>
        <taxon>Bacillati</taxon>
        <taxon>Bacillota</taxon>
        <taxon>Bacilli</taxon>
        <taxon>Bacillales</taxon>
        <taxon>Bacillaceae</taxon>
    </lineage>
</organism>
<dbReference type="InterPro" id="IPR058355">
    <property type="entry name" value="DUF8042"/>
</dbReference>
<sequence length="124" mass="14399">MTAKLTEAQQTFLKMYDDLLNEVEKSIMYVSECYKNNDCDIGDRLLKGVTSGLLPYDEENMTIQSIFHDDKEALMALNTFQSAVQSAVNVDEMFTGAEERLRFLHESLLRQQKEWQTFVKKKMS</sequence>
<gene>
    <name evidence="2" type="ORF">HXA33_00895</name>
</gene>
<accession>A0A9Q4FXV7</accession>
<proteinExistence type="predicted"/>
<dbReference type="Proteomes" id="UP001057753">
    <property type="component" value="Unassembled WGS sequence"/>
</dbReference>